<comment type="caution">
    <text evidence="2">The sequence shown here is derived from an EMBL/GenBank/DDBJ whole genome shotgun (WGS) entry which is preliminary data.</text>
</comment>
<evidence type="ECO:0000313" key="3">
    <source>
        <dbReference type="Proteomes" id="UP000051015"/>
    </source>
</evidence>
<keyword evidence="1" id="KW-0472">Membrane</keyword>
<accession>A0A0R2CXB6</accession>
<keyword evidence="3" id="KW-1185">Reference proteome</keyword>
<evidence type="ECO:0000313" key="2">
    <source>
        <dbReference type="EMBL" id="KRM95890.1"/>
    </source>
</evidence>
<keyword evidence="1" id="KW-0812">Transmembrane</keyword>
<evidence type="ECO:0000256" key="1">
    <source>
        <dbReference type="SAM" id="Phobius"/>
    </source>
</evidence>
<sequence length="50" mass="5417">MNKTKNSLLALLWTITIGLFITHLIGKGPYAPALTVFVISIALTAAFRKS</sequence>
<dbReference type="EMBL" id="AYZD01000018">
    <property type="protein sequence ID" value="KRM95890.1"/>
    <property type="molecule type" value="Genomic_DNA"/>
</dbReference>
<organism evidence="2 3">
    <name type="scientific">Liquorilactobacillus aquaticus DSM 21051</name>
    <dbReference type="NCBI Taxonomy" id="1423725"/>
    <lineage>
        <taxon>Bacteria</taxon>
        <taxon>Bacillati</taxon>
        <taxon>Bacillota</taxon>
        <taxon>Bacilli</taxon>
        <taxon>Lactobacillales</taxon>
        <taxon>Lactobacillaceae</taxon>
        <taxon>Liquorilactobacillus</taxon>
    </lineage>
</organism>
<dbReference type="PATRIC" id="fig|1423725.3.peg.1408"/>
<dbReference type="AlphaFoldDB" id="A0A0R2CXB6"/>
<protein>
    <submittedName>
        <fullName evidence="2">Uncharacterized protein</fullName>
    </submittedName>
</protein>
<feature type="transmembrane region" description="Helical" evidence="1">
    <location>
        <begin position="31"/>
        <end position="47"/>
    </location>
</feature>
<name>A0A0R2CXB6_9LACO</name>
<proteinExistence type="predicted"/>
<gene>
    <name evidence="2" type="ORF">FC19_GL001369</name>
</gene>
<keyword evidence="1" id="KW-1133">Transmembrane helix</keyword>
<dbReference type="RefSeq" id="WP_157061285.1">
    <property type="nucleotide sequence ID" value="NZ_AYZD01000018.1"/>
</dbReference>
<feature type="transmembrane region" description="Helical" evidence="1">
    <location>
        <begin position="7"/>
        <end position="25"/>
    </location>
</feature>
<reference evidence="2 3" key="1">
    <citation type="journal article" date="2015" name="Genome Announc.">
        <title>Expanding the biotechnology potential of lactobacilli through comparative genomics of 213 strains and associated genera.</title>
        <authorList>
            <person name="Sun Z."/>
            <person name="Harris H.M."/>
            <person name="McCann A."/>
            <person name="Guo C."/>
            <person name="Argimon S."/>
            <person name="Zhang W."/>
            <person name="Yang X."/>
            <person name="Jeffery I.B."/>
            <person name="Cooney J.C."/>
            <person name="Kagawa T.F."/>
            <person name="Liu W."/>
            <person name="Song Y."/>
            <person name="Salvetti E."/>
            <person name="Wrobel A."/>
            <person name="Rasinkangas P."/>
            <person name="Parkhill J."/>
            <person name="Rea M.C."/>
            <person name="O'Sullivan O."/>
            <person name="Ritari J."/>
            <person name="Douillard F.P."/>
            <person name="Paul Ross R."/>
            <person name="Yang R."/>
            <person name="Briner A.E."/>
            <person name="Felis G.E."/>
            <person name="de Vos W.M."/>
            <person name="Barrangou R."/>
            <person name="Klaenhammer T.R."/>
            <person name="Caufield P.W."/>
            <person name="Cui Y."/>
            <person name="Zhang H."/>
            <person name="O'Toole P.W."/>
        </authorList>
    </citation>
    <scope>NUCLEOTIDE SEQUENCE [LARGE SCALE GENOMIC DNA]</scope>
    <source>
        <strain evidence="2 3">DSM 21051</strain>
    </source>
</reference>
<dbReference type="Proteomes" id="UP000051015">
    <property type="component" value="Unassembled WGS sequence"/>
</dbReference>